<keyword evidence="3" id="KW-1185">Reference proteome</keyword>
<gene>
    <name evidence="2" type="ORF">MBHS_03464</name>
</gene>
<dbReference type="Proteomes" id="UP000236724">
    <property type="component" value="Unassembled WGS sequence"/>
</dbReference>
<evidence type="ECO:0000256" key="1">
    <source>
        <dbReference type="SAM" id="SignalP"/>
    </source>
</evidence>
<evidence type="ECO:0000313" key="2">
    <source>
        <dbReference type="EMBL" id="SEH07588.1"/>
    </source>
</evidence>
<protein>
    <submittedName>
        <fullName evidence="2">Uncharacterized protein</fullName>
    </submittedName>
</protein>
<organism evidence="2 3">
    <name type="scientific">Candidatus Venteria ishoeyi</name>
    <dbReference type="NCBI Taxonomy" id="1899563"/>
    <lineage>
        <taxon>Bacteria</taxon>
        <taxon>Pseudomonadati</taxon>
        <taxon>Pseudomonadota</taxon>
        <taxon>Gammaproteobacteria</taxon>
        <taxon>Thiotrichales</taxon>
        <taxon>Thiotrichaceae</taxon>
        <taxon>Venteria</taxon>
    </lineage>
</organism>
<proteinExistence type="predicted"/>
<dbReference type="EMBL" id="FMSV02000537">
    <property type="protein sequence ID" value="SEH07588.1"/>
    <property type="molecule type" value="Genomic_DNA"/>
</dbReference>
<accession>A0A1H6FBY4</accession>
<feature type="signal peptide" evidence="1">
    <location>
        <begin position="1"/>
        <end position="22"/>
    </location>
</feature>
<dbReference type="AlphaFoldDB" id="A0A1H6FBY4"/>
<feature type="chain" id="PRO_5014653996" evidence="1">
    <location>
        <begin position="23"/>
        <end position="89"/>
    </location>
</feature>
<sequence>MKTIKVLLSICLLSLYAQTAFAEKANINQIKQNISSDVDKRIQILNTYKICVQAAKVRPNIKTCRANKKAAMQALKAERKLKRAPHKGQ</sequence>
<dbReference type="RefSeq" id="WP_103921226.1">
    <property type="nucleotide sequence ID" value="NZ_FMSV02000537.1"/>
</dbReference>
<name>A0A1H6FBY4_9GAMM</name>
<reference evidence="2 3" key="1">
    <citation type="submission" date="2016-10" db="EMBL/GenBank/DDBJ databases">
        <authorList>
            <person name="de Groot N.N."/>
        </authorList>
    </citation>
    <scope>NUCLEOTIDE SEQUENCE [LARGE SCALE GENOMIC DNA]</scope>
    <source>
        <strain evidence="2">MBHS1</strain>
    </source>
</reference>
<keyword evidence="1" id="KW-0732">Signal</keyword>
<evidence type="ECO:0000313" key="3">
    <source>
        <dbReference type="Proteomes" id="UP000236724"/>
    </source>
</evidence>